<keyword evidence="4" id="KW-1185">Reference proteome</keyword>
<dbReference type="SUPFAM" id="SSF51161">
    <property type="entry name" value="Trimeric LpxA-like enzymes"/>
    <property type="match status" value="1"/>
</dbReference>
<dbReference type="InterPro" id="IPR001451">
    <property type="entry name" value="Hexapep"/>
</dbReference>
<dbReference type="InterPro" id="IPR050179">
    <property type="entry name" value="Trans_hexapeptide_repeat"/>
</dbReference>
<dbReference type="PROSITE" id="PS00101">
    <property type="entry name" value="HEXAPEP_TRANSFERASES"/>
    <property type="match status" value="1"/>
</dbReference>
<reference evidence="3 4" key="1">
    <citation type="submission" date="2018-06" db="EMBL/GenBank/DDBJ databases">
        <title>Thermoflavimicrobium daqus sp. nov., a thermophilic microbe isolated from Moutai-flavour Daqu.</title>
        <authorList>
            <person name="Wang X."/>
            <person name="Zhou H."/>
        </authorList>
    </citation>
    <scope>NUCLEOTIDE SEQUENCE [LARGE SCALE GENOMIC DNA]</scope>
    <source>
        <strain evidence="3 4">FBKL4.011</strain>
    </source>
</reference>
<evidence type="ECO:0000313" key="3">
    <source>
        <dbReference type="EMBL" id="RAL24509.1"/>
    </source>
</evidence>
<dbReference type="RefSeq" id="WP_113658880.1">
    <property type="nucleotide sequence ID" value="NZ_KZ845666.1"/>
</dbReference>
<proteinExistence type="predicted"/>
<dbReference type="EMBL" id="QJKK01000004">
    <property type="protein sequence ID" value="RAL24509.1"/>
    <property type="molecule type" value="Genomic_DNA"/>
</dbReference>
<dbReference type="InterPro" id="IPR011004">
    <property type="entry name" value="Trimer_LpxA-like_sf"/>
</dbReference>
<evidence type="ECO:0000256" key="1">
    <source>
        <dbReference type="ARBA" id="ARBA00022679"/>
    </source>
</evidence>
<dbReference type="AlphaFoldDB" id="A0A364K5H0"/>
<dbReference type="Gene3D" id="2.160.10.10">
    <property type="entry name" value="Hexapeptide repeat proteins"/>
    <property type="match status" value="1"/>
</dbReference>
<protein>
    <submittedName>
        <fullName evidence="3">Acetyltransferase</fullName>
    </submittedName>
</protein>
<reference evidence="3 4" key="2">
    <citation type="submission" date="2018-06" db="EMBL/GenBank/DDBJ databases">
        <authorList>
            <person name="Zhirakovskaya E."/>
        </authorList>
    </citation>
    <scope>NUCLEOTIDE SEQUENCE [LARGE SCALE GENOMIC DNA]</scope>
    <source>
        <strain evidence="3 4">FBKL4.011</strain>
    </source>
</reference>
<evidence type="ECO:0000313" key="4">
    <source>
        <dbReference type="Proteomes" id="UP000251213"/>
    </source>
</evidence>
<dbReference type="CDD" id="cd04647">
    <property type="entry name" value="LbH_MAT_like"/>
    <property type="match status" value="1"/>
</dbReference>
<dbReference type="Proteomes" id="UP000251213">
    <property type="component" value="Unassembled WGS sequence"/>
</dbReference>
<keyword evidence="1 3" id="KW-0808">Transferase</keyword>
<dbReference type="Pfam" id="PF00132">
    <property type="entry name" value="Hexapep"/>
    <property type="match status" value="1"/>
</dbReference>
<accession>A0A364K5H0</accession>
<organism evidence="3 4">
    <name type="scientific">Thermoflavimicrobium daqui</name>
    <dbReference type="NCBI Taxonomy" id="2137476"/>
    <lineage>
        <taxon>Bacteria</taxon>
        <taxon>Bacillati</taxon>
        <taxon>Bacillota</taxon>
        <taxon>Bacilli</taxon>
        <taxon>Bacillales</taxon>
        <taxon>Thermoactinomycetaceae</taxon>
        <taxon>Thermoflavimicrobium</taxon>
    </lineage>
</organism>
<dbReference type="PANTHER" id="PTHR43300:SF6">
    <property type="entry name" value="ACETYLTRANSFERASE YVOF-RELATED"/>
    <property type="match status" value="1"/>
</dbReference>
<comment type="caution">
    <text evidence="3">The sequence shown here is derived from an EMBL/GenBank/DDBJ whole genome shotgun (WGS) entry which is preliminary data.</text>
</comment>
<evidence type="ECO:0000256" key="2">
    <source>
        <dbReference type="ARBA" id="ARBA00022737"/>
    </source>
</evidence>
<gene>
    <name evidence="3" type="ORF">DL897_09365</name>
</gene>
<dbReference type="InterPro" id="IPR018357">
    <property type="entry name" value="Hexapep_transf_CS"/>
</dbReference>
<dbReference type="OrthoDB" id="9801697at2"/>
<sequence>MRRLKHYPVEGSNSLWQLYQTISFWKVFKNTIIIYFARYIPFLSWKNWVYRKCLKMEIGEHSAIAFMAMMDLLYPEKIFIGNNTIIGYNTTILTHEYLISEYRLGKVEIGNHVMIGANTTILPGVKIGDHAVIGAGSVVTRDIPAYTLAAGNPARVIREHNPKKAYESEKCEV</sequence>
<name>A0A364K5H0_9BACL</name>
<keyword evidence="2" id="KW-0677">Repeat</keyword>
<dbReference type="GO" id="GO:0016740">
    <property type="term" value="F:transferase activity"/>
    <property type="evidence" value="ECO:0007669"/>
    <property type="project" value="UniProtKB-KW"/>
</dbReference>
<dbReference type="PANTHER" id="PTHR43300">
    <property type="entry name" value="ACETYLTRANSFERASE"/>
    <property type="match status" value="1"/>
</dbReference>